<dbReference type="Proteomes" id="UP000317648">
    <property type="component" value="Chromosome"/>
</dbReference>
<dbReference type="InterPro" id="IPR013154">
    <property type="entry name" value="ADH-like_N"/>
</dbReference>
<gene>
    <name evidence="6" type="primary">tdh</name>
    <name evidence="6" type="ORF">Pla8534_45660</name>
</gene>
<dbReference type="PANTHER" id="PTHR43401">
    <property type="entry name" value="L-THREONINE 3-DEHYDROGENASE"/>
    <property type="match status" value="1"/>
</dbReference>
<dbReference type="InterPro" id="IPR002328">
    <property type="entry name" value="ADH_Zn_CS"/>
</dbReference>
<accession>A0A518DY77</accession>
<dbReference type="Gene3D" id="3.40.50.720">
    <property type="entry name" value="NAD(P)-binding Rossmann-like Domain"/>
    <property type="match status" value="1"/>
</dbReference>
<comment type="similarity">
    <text evidence="4">Belongs to the zinc-containing alcohol dehydrogenase family.</text>
</comment>
<keyword evidence="7" id="KW-1185">Reference proteome</keyword>
<dbReference type="Gene3D" id="3.90.180.10">
    <property type="entry name" value="Medium-chain alcohol dehydrogenases, catalytic domain"/>
    <property type="match status" value="1"/>
</dbReference>
<dbReference type="KEGG" id="lcre:Pla8534_45660"/>
<dbReference type="OrthoDB" id="239596at2"/>
<dbReference type="SUPFAM" id="SSF51735">
    <property type="entry name" value="NAD(P)-binding Rossmann-fold domains"/>
    <property type="match status" value="1"/>
</dbReference>
<dbReference type="InterPro" id="IPR050129">
    <property type="entry name" value="Zn_alcohol_dh"/>
</dbReference>
<evidence type="ECO:0000313" key="7">
    <source>
        <dbReference type="Proteomes" id="UP000317648"/>
    </source>
</evidence>
<dbReference type="EC" id="1.1.1.103" evidence="6"/>
<evidence type="ECO:0000256" key="1">
    <source>
        <dbReference type="ARBA" id="ARBA00022723"/>
    </source>
</evidence>
<dbReference type="InterPro" id="IPR036291">
    <property type="entry name" value="NAD(P)-bd_dom_sf"/>
</dbReference>
<dbReference type="GO" id="GO:0008270">
    <property type="term" value="F:zinc ion binding"/>
    <property type="evidence" value="ECO:0007669"/>
    <property type="project" value="InterPro"/>
</dbReference>
<evidence type="ECO:0000256" key="4">
    <source>
        <dbReference type="RuleBase" id="RU361277"/>
    </source>
</evidence>
<comment type="cofactor">
    <cofactor evidence="4">
        <name>Zn(2+)</name>
        <dbReference type="ChEBI" id="CHEBI:29105"/>
    </cofactor>
</comment>
<dbReference type="InterPro" id="IPR013149">
    <property type="entry name" value="ADH-like_C"/>
</dbReference>
<feature type="domain" description="Enoyl reductase (ER)" evidence="5">
    <location>
        <begin position="17"/>
        <end position="348"/>
    </location>
</feature>
<proteinExistence type="inferred from homology"/>
<dbReference type="InterPro" id="IPR011032">
    <property type="entry name" value="GroES-like_sf"/>
</dbReference>
<evidence type="ECO:0000256" key="3">
    <source>
        <dbReference type="ARBA" id="ARBA00023002"/>
    </source>
</evidence>
<keyword evidence="1 4" id="KW-0479">Metal-binding</keyword>
<organism evidence="6 7">
    <name type="scientific">Lignipirellula cremea</name>
    <dbReference type="NCBI Taxonomy" id="2528010"/>
    <lineage>
        <taxon>Bacteria</taxon>
        <taxon>Pseudomonadati</taxon>
        <taxon>Planctomycetota</taxon>
        <taxon>Planctomycetia</taxon>
        <taxon>Pirellulales</taxon>
        <taxon>Pirellulaceae</taxon>
        <taxon>Lignipirellula</taxon>
    </lineage>
</organism>
<protein>
    <submittedName>
        <fullName evidence="6">L-threonine 3-dehydrogenase</fullName>
        <ecNumber evidence="6">1.1.1.103</ecNumber>
    </submittedName>
</protein>
<dbReference type="EMBL" id="CP036433">
    <property type="protein sequence ID" value="QDU96745.1"/>
    <property type="molecule type" value="Genomic_DNA"/>
</dbReference>
<keyword evidence="2 4" id="KW-0862">Zinc</keyword>
<evidence type="ECO:0000259" key="5">
    <source>
        <dbReference type="SMART" id="SM00829"/>
    </source>
</evidence>
<name>A0A518DY77_9BACT</name>
<dbReference type="SUPFAM" id="SSF50129">
    <property type="entry name" value="GroES-like"/>
    <property type="match status" value="1"/>
</dbReference>
<dbReference type="AlphaFoldDB" id="A0A518DY77"/>
<dbReference type="Pfam" id="PF00107">
    <property type="entry name" value="ADH_zinc_N"/>
    <property type="match status" value="1"/>
</dbReference>
<keyword evidence="3 6" id="KW-0560">Oxidoreductase</keyword>
<evidence type="ECO:0000256" key="2">
    <source>
        <dbReference type="ARBA" id="ARBA00022833"/>
    </source>
</evidence>
<dbReference type="InterPro" id="IPR020843">
    <property type="entry name" value="ER"/>
</dbReference>
<dbReference type="GO" id="GO:0008743">
    <property type="term" value="F:L-threonine 3-dehydrogenase activity"/>
    <property type="evidence" value="ECO:0007669"/>
    <property type="project" value="UniProtKB-EC"/>
</dbReference>
<dbReference type="PANTHER" id="PTHR43401:SF2">
    <property type="entry name" value="L-THREONINE 3-DEHYDROGENASE"/>
    <property type="match status" value="1"/>
</dbReference>
<dbReference type="Pfam" id="PF08240">
    <property type="entry name" value="ADH_N"/>
    <property type="match status" value="1"/>
</dbReference>
<sequence>MAALPSTMVALKKLNDGPGLTYSENVPVPSVGQRDVLIAVTHAGICGTDRHIYEWDAWSKGRVKLGTTTGHEFVGRVVAVGPAVRRTSVGERVSAEGHIACGYCQLCRTGNGHICDKVDILGIDCNGCFAQFVVVPEDNVWPVHVDIPDHVAAVFDPLGNAMHTVMTAGVSGKSVLITGVGTIGLMAVTIAKAAGASRILVSDVDPNRRRLALELGADEAYAASDPGWVKEARDATHHLGPEVLLEMSGHPGAIRQGFQALRNGGVAALLGLPSQEVAFDLANDIIFKGATVIGVNGRRMFETWYQVQDFLLSGKLDLEPILTHQLEFTDFEQGFRKMQSGEAIKVVLNLPQESNTTCPTPHFKAGTVNS</sequence>
<dbReference type="RefSeq" id="WP_145055356.1">
    <property type="nucleotide sequence ID" value="NZ_CP036433.1"/>
</dbReference>
<dbReference type="SMART" id="SM00829">
    <property type="entry name" value="PKS_ER"/>
    <property type="match status" value="1"/>
</dbReference>
<dbReference type="NCBIfam" id="NF003808">
    <property type="entry name" value="PRK05396.1"/>
    <property type="match status" value="1"/>
</dbReference>
<reference evidence="6 7" key="1">
    <citation type="submission" date="2019-02" db="EMBL/GenBank/DDBJ databases">
        <title>Deep-cultivation of Planctomycetes and their phenomic and genomic characterization uncovers novel biology.</title>
        <authorList>
            <person name="Wiegand S."/>
            <person name="Jogler M."/>
            <person name="Boedeker C."/>
            <person name="Pinto D."/>
            <person name="Vollmers J."/>
            <person name="Rivas-Marin E."/>
            <person name="Kohn T."/>
            <person name="Peeters S.H."/>
            <person name="Heuer A."/>
            <person name="Rast P."/>
            <person name="Oberbeckmann S."/>
            <person name="Bunk B."/>
            <person name="Jeske O."/>
            <person name="Meyerdierks A."/>
            <person name="Storesund J.E."/>
            <person name="Kallscheuer N."/>
            <person name="Luecker S."/>
            <person name="Lage O.M."/>
            <person name="Pohl T."/>
            <person name="Merkel B.J."/>
            <person name="Hornburger P."/>
            <person name="Mueller R.-W."/>
            <person name="Bruemmer F."/>
            <person name="Labrenz M."/>
            <person name="Spormann A.M."/>
            <person name="Op den Camp H."/>
            <person name="Overmann J."/>
            <person name="Amann R."/>
            <person name="Jetten M.S.M."/>
            <person name="Mascher T."/>
            <person name="Medema M.H."/>
            <person name="Devos D.P."/>
            <person name="Kaster A.-K."/>
            <person name="Ovreas L."/>
            <person name="Rohde M."/>
            <person name="Galperin M.Y."/>
            <person name="Jogler C."/>
        </authorList>
    </citation>
    <scope>NUCLEOTIDE SEQUENCE [LARGE SCALE GENOMIC DNA]</scope>
    <source>
        <strain evidence="6 7">Pla85_3_4</strain>
    </source>
</reference>
<evidence type="ECO:0000313" key="6">
    <source>
        <dbReference type="EMBL" id="QDU96745.1"/>
    </source>
</evidence>
<dbReference type="PROSITE" id="PS00059">
    <property type="entry name" value="ADH_ZINC"/>
    <property type="match status" value="1"/>
</dbReference>